<dbReference type="RefSeq" id="XP_067515694.1">
    <property type="nucleotide sequence ID" value="XM_067659593.1"/>
</dbReference>
<evidence type="ECO:0000313" key="1">
    <source>
        <dbReference type="EMBL" id="EIE80298.1"/>
    </source>
</evidence>
<dbReference type="InParanoid" id="I1BVR8"/>
<organism evidence="1 2">
    <name type="scientific">Rhizopus delemar (strain RA 99-880 / ATCC MYA-4621 / FGSC 9543 / NRRL 43880)</name>
    <name type="common">Mucormycosis agent</name>
    <name type="synonym">Rhizopus arrhizus var. delemar</name>
    <dbReference type="NCBI Taxonomy" id="246409"/>
    <lineage>
        <taxon>Eukaryota</taxon>
        <taxon>Fungi</taxon>
        <taxon>Fungi incertae sedis</taxon>
        <taxon>Mucoromycota</taxon>
        <taxon>Mucoromycotina</taxon>
        <taxon>Mucoromycetes</taxon>
        <taxon>Mucorales</taxon>
        <taxon>Mucorineae</taxon>
        <taxon>Rhizopodaceae</taxon>
        <taxon>Rhizopus</taxon>
    </lineage>
</organism>
<dbReference type="VEuPathDB" id="FungiDB:RO3G_05003"/>
<name>I1BVR8_RHIO9</name>
<dbReference type="AlphaFoldDB" id="I1BVR8"/>
<protein>
    <submittedName>
        <fullName evidence="1">Uncharacterized protein</fullName>
    </submittedName>
</protein>
<dbReference type="GeneID" id="93611974"/>
<dbReference type="EMBL" id="CH476734">
    <property type="protein sequence ID" value="EIE80298.1"/>
    <property type="molecule type" value="Genomic_DNA"/>
</dbReference>
<reference evidence="1 2" key="1">
    <citation type="journal article" date="2009" name="PLoS Genet.">
        <title>Genomic analysis of the basal lineage fungus Rhizopus oryzae reveals a whole-genome duplication.</title>
        <authorList>
            <person name="Ma L.-J."/>
            <person name="Ibrahim A.S."/>
            <person name="Skory C."/>
            <person name="Grabherr M.G."/>
            <person name="Burger G."/>
            <person name="Butler M."/>
            <person name="Elias M."/>
            <person name="Idnurm A."/>
            <person name="Lang B.F."/>
            <person name="Sone T."/>
            <person name="Abe A."/>
            <person name="Calvo S.E."/>
            <person name="Corrochano L.M."/>
            <person name="Engels R."/>
            <person name="Fu J."/>
            <person name="Hansberg W."/>
            <person name="Kim J.-M."/>
            <person name="Kodira C.D."/>
            <person name="Koehrsen M.J."/>
            <person name="Liu B."/>
            <person name="Miranda-Saavedra D."/>
            <person name="O'Leary S."/>
            <person name="Ortiz-Castellanos L."/>
            <person name="Poulter R."/>
            <person name="Rodriguez-Romero J."/>
            <person name="Ruiz-Herrera J."/>
            <person name="Shen Y.-Q."/>
            <person name="Zeng Q."/>
            <person name="Galagan J."/>
            <person name="Birren B.W."/>
            <person name="Cuomo C.A."/>
            <person name="Wickes B.L."/>
        </authorList>
    </citation>
    <scope>NUCLEOTIDE SEQUENCE [LARGE SCALE GENOMIC DNA]</scope>
    <source>
        <strain evidence="2">RA 99-880 / ATCC MYA-4621 / FGSC 9543 / NRRL 43880</strain>
    </source>
</reference>
<proteinExistence type="predicted"/>
<gene>
    <name evidence="1" type="ORF">RO3G_05003</name>
</gene>
<accession>I1BVR8</accession>
<dbReference type="Proteomes" id="UP000009138">
    <property type="component" value="Unassembled WGS sequence"/>
</dbReference>
<sequence>MHIFADTCMLSIITEFAVNDELELKLYPTNLSSMDSLKPYLFKNKVFYFLQSRLSKVLHKYYVCFNFTFGSDKRGFIECGSKPLAQPYFALMAKRIIFHRPFNLVK</sequence>
<keyword evidence="2" id="KW-1185">Reference proteome</keyword>
<evidence type="ECO:0000313" key="2">
    <source>
        <dbReference type="Proteomes" id="UP000009138"/>
    </source>
</evidence>